<dbReference type="PANTHER" id="PTHR46586">
    <property type="entry name" value="ANKYRIN REPEAT-CONTAINING PROTEIN"/>
    <property type="match status" value="1"/>
</dbReference>
<dbReference type="KEGG" id="bpg:Bathy14g01160"/>
<dbReference type="SUPFAM" id="SSF140860">
    <property type="entry name" value="Pseudo ankyrin repeat-like"/>
    <property type="match status" value="1"/>
</dbReference>
<name>K8EPA8_9CHLO</name>
<dbReference type="STRING" id="41875.K8EPA8"/>
<dbReference type="EMBL" id="FO082265">
    <property type="protein sequence ID" value="CCO19784.1"/>
    <property type="molecule type" value="Genomic_DNA"/>
</dbReference>
<dbReference type="Pfam" id="PF12796">
    <property type="entry name" value="Ank_2"/>
    <property type="match status" value="1"/>
</dbReference>
<organism evidence="1 2">
    <name type="scientific">Bathycoccus prasinos</name>
    <dbReference type="NCBI Taxonomy" id="41875"/>
    <lineage>
        <taxon>Eukaryota</taxon>
        <taxon>Viridiplantae</taxon>
        <taxon>Chlorophyta</taxon>
        <taxon>Mamiellophyceae</taxon>
        <taxon>Mamiellales</taxon>
        <taxon>Bathycoccaceae</taxon>
        <taxon>Bathycoccus</taxon>
    </lineage>
</organism>
<dbReference type="Gene3D" id="1.25.40.20">
    <property type="entry name" value="Ankyrin repeat-containing domain"/>
    <property type="match status" value="1"/>
</dbReference>
<keyword evidence="2" id="KW-1185">Reference proteome</keyword>
<proteinExistence type="predicted"/>
<sequence length="234" mass="27606">MNVSSGAVPTRLGKRKVGQRDSLLWDLIVNNNDDICFTHILPRLNGTDLKFLYEVNEETRALIKRSSRAGDLKKRFKVREMSSISTLEFAWENKSWWSGYLWNETSFCLQVAKTNKLELLKWAREEKKCKWDLRTATWAHQNGHLHILEYLVERKYDKFDEDACAYAAREGHLDFLKYLRETAKAPWDYCAVRAAHAKNQPECVQYLLDNNCPLPPFWRYEHGTLYDSEDEEIH</sequence>
<reference evidence="1 2" key="1">
    <citation type="submission" date="2011-10" db="EMBL/GenBank/DDBJ databases">
        <authorList>
            <person name="Genoscope - CEA"/>
        </authorList>
    </citation>
    <scope>NUCLEOTIDE SEQUENCE [LARGE SCALE GENOMIC DNA]</scope>
    <source>
        <strain evidence="1 2">RCC 1105</strain>
    </source>
</reference>
<dbReference type="GeneID" id="19011674"/>
<evidence type="ECO:0000313" key="2">
    <source>
        <dbReference type="Proteomes" id="UP000198341"/>
    </source>
</evidence>
<dbReference type="Proteomes" id="UP000198341">
    <property type="component" value="Chromosome 14"/>
</dbReference>
<dbReference type="PANTHER" id="PTHR46586:SF3">
    <property type="entry name" value="ANKYRIN REPEAT-CONTAINING PROTEIN"/>
    <property type="match status" value="1"/>
</dbReference>
<protein>
    <submittedName>
        <fullName evidence="1">Uncharacterized protein</fullName>
    </submittedName>
</protein>
<dbReference type="OrthoDB" id="194358at2759"/>
<dbReference type="InterPro" id="IPR036770">
    <property type="entry name" value="Ankyrin_rpt-contain_sf"/>
</dbReference>
<gene>
    <name evidence="1" type="ordered locus">Bathy14g01160</name>
</gene>
<evidence type="ECO:0000313" key="1">
    <source>
        <dbReference type="EMBL" id="CCO19784.1"/>
    </source>
</evidence>
<dbReference type="InterPro" id="IPR002110">
    <property type="entry name" value="Ankyrin_rpt"/>
</dbReference>
<dbReference type="InterPro" id="IPR052050">
    <property type="entry name" value="SecEffector_AnkRepeat"/>
</dbReference>
<dbReference type="RefSeq" id="XP_007509327.1">
    <property type="nucleotide sequence ID" value="XM_007509265.1"/>
</dbReference>
<dbReference type="AlphaFoldDB" id="K8EPA8"/>
<accession>K8EPA8</accession>